<dbReference type="GO" id="GO:0005737">
    <property type="term" value="C:cytoplasm"/>
    <property type="evidence" value="ECO:0007669"/>
    <property type="project" value="UniProtKB-ARBA"/>
</dbReference>
<dbReference type="EMBL" id="MFTL01000006">
    <property type="protein sequence ID" value="OGI61924.1"/>
    <property type="molecule type" value="Genomic_DNA"/>
</dbReference>
<gene>
    <name evidence="6" type="ORF">A2645_01930</name>
</gene>
<evidence type="ECO:0000313" key="6">
    <source>
        <dbReference type="EMBL" id="OGI61924.1"/>
    </source>
</evidence>
<feature type="coiled-coil region" evidence="4">
    <location>
        <begin position="232"/>
        <end position="262"/>
    </location>
</feature>
<dbReference type="PROSITE" id="PS00745">
    <property type="entry name" value="RF_PROK_I"/>
    <property type="match status" value="1"/>
</dbReference>
<evidence type="ECO:0000256" key="1">
    <source>
        <dbReference type="ARBA" id="ARBA00010835"/>
    </source>
</evidence>
<reference evidence="6 7" key="1">
    <citation type="journal article" date="2016" name="Nat. Commun.">
        <title>Thousands of microbial genomes shed light on interconnected biogeochemical processes in an aquifer system.</title>
        <authorList>
            <person name="Anantharaman K."/>
            <person name="Brown C.T."/>
            <person name="Hug L.A."/>
            <person name="Sharon I."/>
            <person name="Castelle C.J."/>
            <person name="Probst A.J."/>
            <person name="Thomas B.C."/>
            <person name="Singh A."/>
            <person name="Wilkins M.J."/>
            <person name="Karaoz U."/>
            <person name="Brodie E.L."/>
            <person name="Williams K.H."/>
            <person name="Hubbard S.S."/>
            <person name="Banfield J.F."/>
        </authorList>
    </citation>
    <scope>NUCLEOTIDE SEQUENCE [LARGE SCALE GENOMIC DNA]</scope>
</reference>
<dbReference type="Proteomes" id="UP000182253">
    <property type="component" value="Unassembled WGS sequence"/>
</dbReference>
<accession>A0A1F6UXD1</accession>
<dbReference type="InterPro" id="IPR045853">
    <property type="entry name" value="Pep_chain_release_fac_I_sf"/>
</dbReference>
<dbReference type="InterPro" id="IPR050057">
    <property type="entry name" value="Prokaryotic/Mito_RF"/>
</dbReference>
<protein>
    <submittedName>
        <fullName evidence="6">Peptide chain release factor 1</fullName>
    </submittedName>
</protein>
<dbReference type="SMART" id="SM00937">
    <property type="entry name" value="PCRF"/>
    <property type="match status" value="1"/>
</dbReference>
<dbReference type="SUPFAM" id="SSF75620">
    <property type="entry name" value="Release factor"/>
    <property type="match status" value="1"/>
</dbReference>
<dbReference type="Gene3D" id="3.30.70.1660">
    <property type="match status" value="2"/>
</dbReference>
<dbReference type="Gene3D" id="3.30.160.20">
    <property type="match status" value="1"/>
</dbReference>
<evidence type="ECO:0000259" key="5">
    <source>
        <dbReference type="PROSITE" id="PS00745"/>
    </source>
</evidence>
<dbReference type="Pfam" id="PF03462">
    <property type="entry name" value="PCRF"/>
    <property type="match status" value="1"/>
</dbReference>
<dbReference type="AlphaFoldDB" id="A0A1F6UXD1"/>
<keyword evidence="3" id="KW-0648">Protein biosynthesis</keyword>
<proteinExistence type="inferred from homology"/>
<dbReference type="GO" id="GO:0003747">
    <property type="term" value="F:translation release factor activity"/>
    <property type="evidence" value="ECO:0007669"/>
    <property type="project" value="InterPro"/>
</dbReference>
<evidence type="ECO:0000313" key="7">
    <source>
        <dbReference type="Proteomes" id="UP000182253"/>
    </source>
</evidence>
<evidence type="ECO:0000256" key="2">
    <source>
        <dbReference type="ARBA" id="ARBA00022481"/>
    </source>
</evidence>
<name>A0A1F6UXD1_9BACT</name>
<sequence length="318" mass="36308">MEFKLDDLKKNKKTAFLALTYEKLLREESELRGMLDSDESLSQIVGEELKSVQTQKAALENQFTEILNKEKEEEEFPNKILLELRAGAGGDEAALFAFQLGEMYKRFCQNRGFDWRMIDESKNDLGGYKYAAFEIEGKDVYKLLRFETGVHRVQRVPVTEKGGRTHTSTASVAILPIRKKTTIEINPADLEMEFSRAGGAGGQNVNKVETAVRIIHKPTGFYVRSSSERSQLANREKALAILQAKIEEAHREEVEAKEAKERKTQIGTMDRSEKIRTYNFPQDRVTDHRIHESWSNIDIIMKGNIDNIISAFEKLTSI</sequence>
<comment type="caution">
    <text evidence="6">The sequence shown here is derived from an EMBL/GenBank/DDBJ whole genome shotgun (WGS) entry which is preliminary data.</text>
</comment>
<evidence type="ECO:0000256" key="4">
    <source>
        <dbReference type="SAM" id="Coils"/>
    </source>
</evidence>
<keyword evidence="2" id="KW-0488">Methylation</keyword>
<keyword evidence="4" id="KW-0175">Coiled coil</keyword>
<evidence type="ECO:0000256" key="3">
    <source>
        <dbReference type="ARBA" id="ARBA00022917"/>
    </source>
</evidence>
<dbReference type="InterPro" id="IPR005139">
    <property type="entry name" value="PCRF"/>
</dbReference>
<dbReference type="FunFam" id="3.30.160.20:FF:000004">
    <property type="entry name" value="Peptide chain release factor 1"/>
    <property type="match status" value="1"/>
</dbReference>
<dbReference type="PANTHER" id="PTHR43804:SF7">
    <property type="entry name" value="LD18447P"/>
    <property type="match status" value="1"/>
</dbReference>
<dbReference type="Pfam" id="PF00472">
    <property type="entry name" value="RF-1"/>
    <property type="match status" value="1"/>
</dbReference>
<dbReference type="InterPro" id="IPR000352">
    <property type="entry name" value="Pep_chain_release_fac_I"/>
</dbReference>
<dbReference type="STRING" id="1801735.A2645_01930"/>
<feature type="domain" description="Prokaryotic-type class I peptide chain release factors" evidence="5">
    <location>
        <begin position="196"/>
        <end position="212"/>
    </location>
</feature>
<organism evidence="6 7">
    <name type="scientific">Candidatus Nomurabacteria bacterium RIFCSPHIGHO2_01_FULL_39_9</name>
    <dbReference type="NCBI Taxonomy" id="1801735"/>
    <lineage>
        <taxon>Bacteria</taxon>
        <taxon>Candidatus Nomuraibacteriota</taxon>
    </lineage>
</organism>
<comment type="similarity">
    <text evidence="1">Belongs to the prokaryotic/mitochondrial release factor family.</text>
</comment>
<dbReference type="PANTHER" id="PTHR43804">
    <property type="entry name" value="LD18447P"/>
    <property type="match status" value="1"/>
</dbReference>